<dbReference type="EMBL" id="JAULSU010000007">
    <property type="protein sequence ID" value="KAK0611740.1"/>
    <property type="molecule type" value="Genomic_DNA"/>
</dbReference>
<sequence>MPPAALRRADRTVIPGPGLPSLESLGITSDDLYDETWLAQNTPSLLNTSLGDSSSTPGPNRLHRRVSCLPRMNVDKANARACLAYLTRAGNTNGCGTRVPGTPTACPPAANGALCSAGCAQITGCAYRTIEAVSACSDVAYGGHVIMRECSREGDFTSGGHDVAWGNGNFIVGFLGCR</sequence>
<proteinExistence type="predicted"/>
<comment type="caution">
    <text evidence="2">The sequence shown here is derived from an EMBL/GenBank/DDBJ whole genome shotgun (WGS) entry which is preliminary data.</text>
</comment>
<dbReference type="Proteomes" id="UP001175000">
    <property type="component" value="Unassembled WGS sequence"/>
</dbReference>
<feature type="region of interest" description="Disordered" evidence="1">
    <location>
        <begin position="1"/>
        <end position="21"/>
    </location>
</feature>
<accession>A0AA39WC41</accession>
<evidence type="ECO:0000256" key="1">
    <source>
        <dbReference type="SAM" id="MobiDB-lite"/>
    </source>
</evidence>
<dbReference type="AlphaFoldDB" id="A0AA39WC41"/>
<feature type="compositionally biased region" description="Polar residues" evidence="1">
    <location>
        <begin position="44"/>
        <end position="58"/>
    </location>
</feature>
<name>A0AA39WC41_9PEZI</name>
<feature type="region of interest" description="Disordered" evidence="1">
    <location>
        <begin position="44"/>
        <end position="63"/>
    </location>
</feature>
<gene>
    <name evidence="2" type="ORF">B0T14DRAFT_530968</name>
</gene>
<protein>
    <submittedName>
        <fullName evidence="2">Uncharacterized protein</fullName>
    </submittedName>
</protein>
<evidence type="ECO:0000313" key="3">
    <source>
        <dbReference type="Proteomes" id="UP001175000"/>
    </source>
</evidence>
<evidence type="ECO:0000313" key="2">
    <source>
        <dbReference type="EMBL" id="KAK0611740.1"/>
    </source>
</evidence>
<reference evidence="2" key="1">
    <citation type="submission" date="2023-06" db="EMBL/GenBank/DDBJ databases">
        <title>Genome-scale phylogeny and comparative genomics of the fungal order Sordariales.</title>
        <authorList>
            <consortium name="Lawrence Berkeley National Laboratory"/>
            <person name="Hensen N."/>
            <person name="Bonometti L."/>
            <person name="Westerberg I."/>
            <person name="Brannstrom I.O."/>
            <person name="Guillou S."/>
            <person name="Cros-Aarteil S."/>
            <person name="Calhoun S."/>
            <person name="Haridas S."/>
            <person name="Kuo A."/>
            <person name="Mondo S."/>
            <person name="Pangilinan J."/>
            <person name="Riley R."/>
            <person name="Labutti K."/>
            <person name="Andreopoulos B."/>
            <person name="Lipzen A."/>
            <person name="Chen C."/>
            <person name="Yanf M."/>
            <person name="Daum C."/>
            <person name="Ng V."/>
            <person name="Clum A."/>
            <person name="Steindorff A."/>
            <person name="Ohm R."/>
            <person name="Martin F."/>
            <person name="Silar P."/>
            <person name="Natvig D."/>
            <person name="Lalanne C."/>
            <person name="Gautier V."/>
            <person name="Ament-Velasquez S.L."/>
            <person name="Kruys A."/>
            <person name="Hutchinson M.I."/>
            <person name="Powell A.J."/>
            <person name="Barry K."/>
            <person name="Miller A.N."/>
            <person name="Grigoriev I.V."/>
            <person name="Debuchy R."/>
            <person name="Gladieux P."/>
            <person name="Thoren M.H."/>
            <person name="Johannesson H."/>
        </authorList>
    </citation>
    <scope>NUCLEOTIDE SEQUENCE</scope>
    <source>
        <strain evidence="2">CBS 606.72</strain>
    </source>
</reference>
<organism evidence="2 3">
    <name type="scientific">Immersiella caudata</name>
    <dbReference type="NCBI Taxonomy" id="314043"/>
    <lineage>
        <taxon>Eukaryota</taxon>
        <taxon>Fungi</taxon>
        <taxon>Dikarya</taxon>
        <taxon>Ascomycota</taxon>
        <taxon>Pezizomycotina</taxon>
        <taxon>Sordariomycetes</taxon>
        <taxon>Sordariomycetidae</taxon>
        <taxon>Sordariales</taxon>
        <taxon>Lasiosphaeriaceae</taxon>
        <taxon>Immersiella</taxon>
    </lineage>
</organism>
<keyword evidence="3" id="KW-1185">Reference proteome</keyword>